<dbReference type="InterPro" id="IPR046826">
    <property type="entry name" value="PDH_N"/>
</dbReference>
<dbReference type="EMBL" id="BOOB01000067">
    <property type="protein sequence ID" value="GIH36745.1"/>
    <property type="molecule type" value="Genomic_DNA"/>
</dbReference>
<dbReference type="RefSeq" id="WP_239101832.1">
    <property type="nucleotide sequence ID" value="NZ_BAABEJ010000034.1"/>
</dbReference>
<evidence type="ECO:0000256" key="4">
    <source>
        <dbReference type="ARBA" id="ARBA00016891"/>
    </source>
</evidence>
<dbReference type="InterPro" id="IPR050812">
    <property type="entry name" value="Preph/Arog_dehydrog"/>
</dbReference>
<dbReference type="Pfam" id="PF20463">
    <property type="entry name" value="PDH_C"/>
    <property type="match status" value="1"/>
</dbReference>
<comment type="pathway">
    <text evidence="1">Amino-acid biosynthesis; L-tyrosine biosynthesis; (4-hydroxyphenyl)pyruvate from prephenate (NAD(+) route): step 1/1.</text>
</comment>
<dbReference type="EC" id="1.3.1.12" evidence="3"/>
<dbReference type="InterPro" id="IPR046825">
    <property type="entry name" value="PDH_C"/>
</dbReference>
<evidence type="ECO:0000259" key="9">
    <source>
        <dbReference type="PROSITE" id="PS51176"/>
    </source>
</evidence>
<evidence type="ECO:0000256" key="7">
    <source>
        <dbReference type="ARBA" id="ARBA00023027"/>
    </source>
</evidence>
<keyword evidence="7" id="KW-0520">NAD</keyword>
<evidence type="ECO:0000256" key="2">
    <source>
        <dbReference type="ARBA" id="ARBA00007964"/>
    </source>
</evidence>
<name>A0ABQ4FPK8_9ACTN</name>
<feature type="domain" description="ACT" evidence="10">
    <location>
        <begin position="308"/>
        <end position="379"/>
    </location>
</feature>
<gene>
    <name evidence="11" type="ORF">Mam01_69090</name>
</gene>
<accession>A0ABQ4FPK8</accession>
<feature type="domain" description="Prephenate/arogenate dehydrogenase" evidence="9">
    <location>
        <begin position="11"/>
        <end position="302"/>
    </location>
</feature>
<dbReference type="PROSITE" id="PS51671">
    <property type="entry name" value="ACT"/>
    <property type="match status" value="1"/>
</dbReference>
<keyword evidence="6" id="KW-0560">Oxidoreductase</keyword>
<dbReference type="InterPro" id="IPR002912">
    <property type="entry name" value="ACT_dom"/>
</dbReference>
<dbReference type="NCBIfam" id="NF005109">
    <property type="entry name" value="PRK06545.2-1"/>
    <property type="match status" value="1"/>
</dbReference>
<evidence type="ECO:0000259" key="10">
    <source>
        <dbReference type="PROSITE" id="PS51671"/>
    </source>
</evidence>
<comment type="similarity">
    <text evidence="2">Belongs to the prephenate/arogenate dehydrogenase family.</text>
</comment>
<dbReference type="InterPro" id="IPR003099">
    <property type="entry name" value="Prephen_DH"/>
</dbReference>
<dbReference type="InterPro" id="IPR036291">
    <property type="entry name" value="NAD(P)-bd_dom_sf"/>
</dbReference>
<evidence type="ECO:0000313" key="12">
    <source>
        <dbReference type="Proteomes" id="UP000651728"/>
    </source>
</evidence>
<dbReference type="PANTHER" id="PTHR21363:SF0">
    <property type="entry name" value="PREPHENATE DEHYDROGENASE [NADP(+)]"/>
    <property type="match status" value="1"/>
</dbReference>
<dbReference type="Proteomes" id="UP000651728">
    <property type="component" value="Unassembled WGS sequence"/>
</dbReference>
<comment type="caution">
    <text evidence="11">The sequence shown here is derived from an EMBL/GenBank/DDBJ whole genome shotgun (WGS) entry which is preliminary data.</text>
</comment>
<keyword evidence="5" id="KW-0827">Tyrosine biosynthesis</keyword>
<keyword evidence="12" id="KW-1185">Reference proteome</keyword>
<dbReference type="SUPFAM" id="SSF48179">
    <property type="entry name" value="6-phosphogluconate dehydrogenase C-terminal domain-like"/>
    <property type="match status" value="1"/>
</dbReference>
<evidence type="ECO:0000256" key="3">
    <source>
        <dbReference type="ARBA" id="ARBA00012068"/>
    </source>
</evidence>
<dbReference type="Gene3D" id="3.40.50.720">
    <property type="entry name" value="NAD(P)-binding Rossmann-like Domain"/>
    <property type="match status" value="1"/>
</dbReference>
<protein>
    <recommendedName>
        <fullName evidence="4">Prephenate dehydrogenase</fullName>
        <ecNumber evidence="3">1.3.1.12</ecNumber>
    </recommendedName>
</protein>
<dbReference type="InterPro" id="IPR008927">
    <property type="entry name" value="6-PGluconate_DH-like_C_sf"/>
</dbReference>
<dbReference type="NCBIfam" id="NF005112">
    <property type="entry name" value="PRK06545.2-4"/>
    <property type="match status" value="1"/>
</dbReference>
<dbReference type="Gene3D" id="1.10.3660.10">
    <property type="entry name" value="6-phosphogluconate dehydrogenase C-terminal like domain"/>
    <property type="match status" value="1"/>
</dbReference>
<dbReference type="NCBIfam" id="NF005111">
    <property type="entry name" value="PRK06545.2-3"/>
    <property type="match status" value="1"/>
</dbReference>
<keyword evidence="5" id="KW-0057">Aromatic amino acid biosynthesis</keyword>
<keyword evidence="5" id="KW-0028">Amino-acid biosynthesis</keyword>
<evidence type="ECO:0000256" key="1">
    <source>
        <dbReference type="ARBA" id="ARBA00005067"/>
    </source>
</evidence>
<reference evidence="11 12" key="1">
    <citation type="submission" date="2021-01" db="EMBL/GenBank/DDBJ databases">
        <title>Whole genome shotgun sequence of Microbispora amethystogenes NBRC 101907.</title>
        <authorList>
            <person name="Komaki H."/>
            <person name="Tamura T."/>
        </authorList>
    </citation>
    <scope>NUCLEOTIDE SEQUENCE [LARGE SCALE GENOMIC DNA]</scope>
    <source>
        <strain evidence="11 12">NBRC 101907</strain>
    </source>
</reference>
<evidence type="ECO:0000256" key="8">
    <source>
        <dbReference type="ARBA" id="ARBA00049260"/>
    </source>
</evidence>
<comment type="catalytic activity">
    <reaction evidence="8">
        <text>prephenate + NAD(+) = 3-(4-hydroxyphenyl)pyruvate + CO2 + NADH</text>
        <dbReference type="Rhea" id="RHEA:13869"/>
        <dbReference type="ChEBI" id="CHEBI:16526"/>
        <dbReference type="ChEBI" id="CHEBI:29934"/>
        <dbReference type="ChEBI" id="CHEBI:36242"/>
        <dbReference type="ChEBI" id="CHEBI:57540"/>
        <dbReference type="ChEBI" id="CHEBI:57945"/>
        <dbReference type="EC" id="1.3.1.12"/>
    </reaction>
</comment>
<dbReference type="PANTHER" id="PTHR21363">
    <property type="entry name" value="PREPHENATE DEHYDROGENASE"/>
    <property type="match status" value="1"/>
</dbReference>
<proteinExistence type="inferred from homology"/>
<evidence type="ECO:0000256" key="5">
    <source>
        <dbReference type="ARBA" id="ARBA00022498"/>
    </source>
</evidence>
<organism evidence="11 12">
    <name type="scientific">Microbispora amethystogenes</name>
    <dbReference type="NCBI Taxonomy" id="1427754"/>
    <lineage>
        <taxon>Bacteria</taxon>
        <taxon>Bacillati</taxon>
        <taxon>Actinomycetota</taxon>
        <taxon>Actinomycetes</taxon>
        <taxon>Streptosporangiales</taxon>
        <taxon>Streptosporangiaceae</taxon>
        <taxon>Microbispora</taxon>
    </lineage>
</organism>
<dbReference type="SUPFAM" id="SSF51735">
    <property type="entry name" value="NAD(P)-binding Rossmann-fold domains"/>
    <property type="match status" value="1"/>
</dbReference>
<sequence>MSPVETKVAPARVAVIGTGLIGTSIALALRGRGTEVLLADRDPAAVRLAADAGAGTPLYGRPHEPREPSEPLESFEPADLAILAVPPGAVPAALLEAQKRGVARVYTDVASVKERPMAEAVRLGCDMTTYVGGHPMGGRERSGPLAAQADLFLGRPWVLCPTRDTGEEAVGAATALILACGATPVVMDAADHDRAVALISHTPHVVSAAMAARFAGAPGGVLALTGQGARDVTRIAAGDPELWLAILCANARPIADLLEEVARDLVTAAAGLREGEAEGAVADLLARGVAGHGRIPGKHGGRPRRYTAVPVLVADRPGELALLFQAAGVAGINIEDVAIEHSPGRSVGLVELWVRPESAQDLARELRARGWSVPVGEAD</sequence>
<dbReference type="PROSITE" id="PS51176">
    <property type="entry name" value="PDH_ADH"/>
    <property type="match status" value="1"/>
</dbReference>
<evidence type="ECO:0000313" key="11">
    <source>
        <dbReference type="EMBL" id="GIH36745.1"/>
    </source>
</evidence>
<evidence type="ECO:0000256" key="6">
    <source>
        <dbReference type="ARBA" id="ARBA00023002"/>
    </source>
</evidence>
<dbReference type="Pfam" id="PF02153">
    <property type="entry name" value="PDH_N"/>
    <property type="match status" value="1"/>
</dbReference>